<dbReference type="InterPro" id="IPR047199">
    <property type="entry name" value="CorA-like"/>
</dbReference>
<comment type="similarity">
    <text evidence="2">Belongs to the CorA metal ion transporter (MIT) (TC 1.A.35) family.</text>
</comment>
<dbReference type="HOGENOM" id="CLU_007127_8_1_0"/>
<gene>
    <name evidence="7" type="ORF">U14_01101</name>
</gene>
<evidence type="ECO:0000256" key="2">
    <source>
        <dbReference type="ARBA" id="ARBA00009765"/>
    </source>
</evidence>
<dbReference type="InterPro" id="IPR002523">
    <property type="entry name" value="MgTranspt_CorA/ZnTranspt_ZntB"/>
</dbReference>
<dbReference type="STRING" id="1499966.U14_01101"/>
<evidence type="ECO:0000313" key="7">
    <source>
        <dbReference type="EMBL" id="GAK49877.1"/>
    </source>
</evidence>
<organism evidence="7">
    <name type="scientific">Candidatus Moduliflexus flocculans</name>
    <dbReference type="NCBI Taxonomy" id="1499966"/>
    <lineage>
        <taxon>Bacteria</taxon>
        <taxon>Candidatus Moduliflexota</taxon>
        <taxon>Candidatus Moduliflexia</taxon>
        <taxon>Candidatus Moduliflexales</taxon>
        <taxon>Candidatus Moduliflexaceae</taxon>
    </lineage>
</organism>
<dbReference type="Gene3D" id="3.30.460.20">
    <property type="entry name" value="CorA soluble domain-like"/>
    <property type="match status" value="1"/>
</dbReference>
<protein>
    <submittedName>
        <fullName evidence="7">Magnesium and cobalt transport protein</fullName>
    </submittedName>
</protein>
<sequence length="311" mass="35877">MIRIFDGSNQLIEVENPKAKGSWIHLTSPTDEELQHIYRIFQGMVPMDFLTDPLDINERSRIEVDDHSVLIIARFPVFNQSRDIAFTTQPVGIIYTEDAILTICCQDSDIFADFINGKVKNFSTQFRSRFMLQLFLKIALRYLSYLKEINLRTAEIEKELHQAMKNEELIKLLNLEKSLVFFTTSLKSNEIVMERLQKIPMIKMYPDDQDLLEEVMIENKQAIEMANIYSNILSGMMDAFASIISNNLNVVMKFLTSVTIILALPTLVASIYGMNVALPFQDLPHAFAITMFISFAVAGYTVYLFFRQKFF</sequence>
<dbReference type="GO" id="GO:0046873">
    <property type="term" value="F:metal ion transmembrane transporter activity"/>
    <property type="evidence" value="ECO:0007669"/>
    <property type="project" value="InterPro"/>
</dbReference>
<dbReference type="Proteomes" id="UP000030700">
    <property type="component" value="Unassembled WGS sequence"/>
</dbReference>
<dbReference type="PANTHER" id="PTHR47891">
    <property type="entry name" value="TRANSPORTER-RELATED"/>
    <property type="match status" value="1"/>
</dbReference>
<keyword evidence="4 6" id="KW-1133">Transmembrane helix</keyword>
<proteinExistence type="inferred from homology"/>
<dbReference type="SUPFAM" id="SSF144083">
    <property type="entry name" value="Magnesium transport protein CorA, transmembrane region"/>
    <property type="match status" value="1"/>
</dbReference>
<evidence type="ECO:0000256" key="3">
    <source>
        <dbReference type="ARBA" id="ARBA00022692"/>
    </source>
</evidence>
<dbReference type="CDD" id="cd12827">
    <property type="entry name" value="EcCorA_ZntB-like_u2"/>
    <property type="match status" value="1"/>
</dbReference>
<comment type="subcellular location">
    <subcellularLocation>
        <location evidence="1">Membrane</location>
        <topology evidence="1">Multi-pass membrane protein</topology>
    </subcellularLocation>
</comment>
<keyword evidence="5 6" id="KW-0472">Membrane</keyword>
<feature type="transmembrane region" description="Helical" evidence="6">
    <location>
        <begin position="286"/>
        <end position="306"/>
    </location>
</feature>
<dbReference type="Pfam" id="PF01544">
    <property type="entry name" value="CorA"/>
    <property type="match status" value="1"/>
</dbReference>
<keyword evidence="8" id="KW-1185">Reference proteome</keyword>
<dbReference type="EMBL" id="DF820455">
    <property type="protein sequence ID" value="GAK49877.1"/>
    <property type="molecule type" value="Genomic_DNA"/>
</dbReference>
<evidence type="ECO:0000256" key="4">
    <source>
        <dbReference type="ARBA" id="ARBA00022989"/>
    </source>
</evidence>
<dbReference type="InterPro" id="IPR045861">
    <property type="entry name" value="CorA_cytoplasmic_dom"/>
</dbReference>
<evidence type="ECO:0000256" key="1">
    <source>
        <dbReference type="ARBA" id="ARBA00004141"/>
    </source>
</evidence>
<feature type="transmembrane region" description="Helical" evidence="6">
    <location>
        <begin position="254"/>
        <end position="274"/>
    </location>
</feature>
<dbReference type="SUPFAM" id="SSF143865">
    <property type="entry name" value="CorA soluble domain-like"/>
    <property type="match status" value="1"/>
</dbReference>
<evidence type="ECO:0000256" key="5">
    <source>
        <dbReference type="ARBA" id="ARBA00023136"/>
    </source>
</evidence>
<dbReference type="Gene3D" id="1.20.58.340">
    <property type="entry name" value="Magnesium transport protein CorA, transmembrane region"/>
    <property type="match status" value="2"/>
</dbReference>
<keyword evidence="3 6" id="KW-0812">Transmembrane</keyword>
<name>A0A0S6VRG4_9BACT</name>
<dbReference type="InterPro" id="IPR045863">
    <property type="entry name" value="CorA_TM1_TM2"/>
</dbReference>
<evidence type="ECO:0000313" key="8">
    <source>
        <dbReference type="Proteomes" id="UP000030700"/>
    </source>
</evidence>
<dbReference type="GO" id="GO:0016020">
    <property type="term" value="C:membrane"/>
    <property type="evidence" value="ECO:0007669"/>
    <property type="project" value="UniProtKB-SubCell"/>
</dbReference>
<dbReference type="PANTHER" id="PTHR47891:SF2">
    <property type="entry name" value="MAGNESIUM AND COBALT TRANSPORTER"/>
    <property type="match status" value="1"/>
</dbReference>
<dbReference type="AlphaFoldDB" id="A0A0S6VRG4"/>
<accession>A0A0S6VRG4</accession>
<evidence type="ECO:0000256" key="6">
    <source>
        <dbReference type="SAM" id="Phobius"/>
    </source>
</evidence>
<reference evidence="7" key="1">
    <citation type="journal article" date="2015" name="PeerJ">
        <title>First genomic representation of candidate bacterial phylum KSB3 points to enhanced environmental sensing as a trigger of wastewater bulking.</title>
        <authorList>
            <person name="Sekiguchi Y."/>
            <person name="Ohashi A."/>
            <person name="Parks D.H."/>
            <person name="Yamauchi T."/>
            <person name="Tyson G.W."/>
            <person name="Hugenholtz P."/>
        </authorList>
    </citation>
    <scope>NUCLEOTIDE SEQUENCE [LARGE SCALE GENOMIC DNA]</scope>
</reference>